<feature type="domain" description="M23ase beta-sheet core" evidence="2">
    <location>
        <begin position="149"/>
        <end position="245"/>
    </location>
</feature>
<organism evidence="3 4">
    <name type="scientific">Enterocloster alcoholdehydrogenati</name>
    <dbReference type="NCBI Taxonomy" id="2547410"/>
    <lineage>
        <taxon>Bacteria</taxon>
        <taxon>Bacillati</taxon>
        <taxon>Bacillota</taxon>
        <taxon>Clostridia</taxon>
        <taxon>Lachnospirales</taxon>
        <taxon>Lachnospiraceae</taxon>
        <taxon>Enterocloster</taxon>
    </lineage>
</organism>
<dbReference type="InterPro" id="IPR011055">
    <property type="entry name" value="Dup_hybrid_motif"/>
</dbReference>
<dbReference type="InterPro" id="IPR050570">
    <property type="entry name" value="Cell_wall_metabolism_enzyme"/>
</dbReference>
<proteinExistence type="predicted"/>
<reference evidence="3 4" key="1">
    <citation type="submission" date="2024-04" db="EMBL/GenBank/DDBJ databases">
        <title>Defined microbial consortia suppress multidrug-resistant proinflammatory Enterobacteriaceae via ecological control.</title>
        <authorList>
            <person name="Furuichi M."/>
            <person name="Kawaguchi T."/>
            <person name="Pust M."/>
            <person name="Yasuma K."/>
            <person name="Plichta D."/>
            <person name="Hasegawa N."/>
            <person name="Ohya T."/>
            <person name="Bhattarai S."/>
            <person name="Sasajima S."/>
            <person name="Aoto Y."/>
            <person name="Tuganbaev T."/>
            <person name="Yaginuma M."/>
            <person name="Ueda M."/>
            <person name="Okahashi N."/>
            <person name="Amafuji K."/>
            <person name="Kiridooshi Y."/>
            <person name="Sugita K."/>
            <person name="Strazar M."/>
            <person name="Skelly A."/>
            <person name="Suda W."/>
            <person name="Hattori M."/>
            <person name="Nakamoto N."/>
            <person name="Caballero S."/>
            <person name="Norman J."/>
            <person name="Olle B."/>
            <person name="Tanoue T."/>
            <person name="Arita M."/>
            <person name="Bucci V."/>
            <person name="Atarashi K."/>
            <person name="Xavier R."/>
            <person name="Honda K."/>
        </authorList>
    </citation>
    <scope>NUCLEOTIDE SEQUENCE [LARGE SCALE GENOMIC DNA]</scope>
    <source>
        <strain evidence="4">f13</strain>
    </source>
</reference>
<name>A0ABQ0AVF8_9FIRM</name>
<dbReference type="PANTHER" id="PTHR21666">
    <property type="entry name" value="PEPTIDASE-RELATED"/>
    <property type="match status" value="1"/>
</dbReference>
<dbReference type="Gene3D" id="2.70.70.10">
    <property type="entry name" value="Glucose Permease (Domain IIA)"/>
    <property type="match status" value="1"/>
</dbReference>
<dbReference type="EMBL" id="BAABXL010000001">
    <property type="protein sequence ID" value="GAA6268010.1"/>
    <property type="molecule type" value="Genomic_DNA"/>
</dbReference>
<comment type="caution">
    <text evidence="3">The sequence shown here is derived from an EMBL/GenBank/DDBJ whole genome shotgun (WGS) entry which is preliminary data.</text>
</comment>
<accession>A0ABQ0AVF8</accession>
<evidence type="ECO:0000256" key="1">
    <source>
        <dbReference type="SAM" id="MobiDB-lite"/>
    </source>
</evidence>
<gene>
    <name evidence="3" type="ORF">F130042H8_10700</name>
</gene>
<evidence type="ECO:0000313" key="3">
    <source>
        <dbReference type="EMBL" id="GAA6268010.1"/>
    </source>
</evidence>
<sequence>MLKDKLFLVMLVLGLLTMVAAAGIMTIQKGKDSTPDPFLNMAGEQQLAEGQGEAPQTAGASDAQMANETEQSTKAALAENRNQGNDLAAEADTADPATEAGAGKEAAQALALNFTDSSSMTWPVRGNVVLDYSMDQTIYFPTLDQYKCNPGIVIQSDVSAPVAAPANARVTEVGVNDEIGNYVMLDLGNEYTAMIGQLKEISAAEGEYLQGGQTLGYVAEPTKYYSVEGVNLFFELRHQGKAIDPLDHME</sequence>
<evidence type="ECO:0000259" key="2">
    <source>
        <dbReference type="Pfam" id="PF01551"/>
    </source>
</evidence>
<dbReference type="PANTHER" id="PTHR21666:SF270">
    <property type="entry name" value="MUREIN HYDROLASE ACTIVATOR ENVC"/>
    <property type="match status" value="1"/>
</dbReference>
<keyword evidence="4" id="KW-1185">Reference proteome</keyword>
<protein>
    <recommendedName>
        <fullName evidence="2">M23ase beta-sheet core domain-containing protein</fullName>
    </recommendedName>
</protein>
<dbReference type="CDD" id="cd12797">
    <property type="entry name" value="M23_peptidase"/>
    <property type="match status" value="1"/>
</dbReference>
<dbReference type="Pfam" id="PF01551">
    <property type="entry name" value="Peptidase_M23"/>
    <property type="match status" value="1"/>
</dbReference>
<dbReference type="Proteomes" id="UP001600894">
    <property type="component" value="Unassembled WGS sequence"/>
</dbReference>
<feature type="region of interest" description="Disordered" evidence="1">
    <location>
        <begin position="50"/>
        <end position="70"/>
    </location>
</feature>
<evidence type="ECO:0000313" key="4">
    <source>
        <dbReference type="Proteomes" id="UP001600894"/>
    </source>
</evidence>
<dbReference type="SUPFAM" id="SSF51261">
    <property type="entry name" value="Duplicated hybrid motif"/>
    <property type="match status" value="1"/>
</dbReference>
<dbReference type="InterPro" id="IPR016047">
    <property type="entry name" value="M23ase_b-sheet_dom"/>
</dbReference>